<dbReference type="PANTHER" id="PTHR42783">
    <property type="entry name" value="GLUTAMATE SYNTHASE [NADPH] SMALL CHAIN"/>
    <property type="match status" value="1"/>
</dbReference>
<dbReference type="InterPro" id="IPR017896">
    <property type="entry name" value="4Fe4S_Fe-S-bd"/>
</dbReference>
<dbReference type="AlphaFoldDB" id="A0A420W6G4"/>
<dbReference type="PRINTS" id="PR00411">
    <property type="entry name" value="PNDRDTASEI"/>
</dbReference>
<dbReference type="SUPFAM" id="SSF46548">
    <property type="entry name" value="alpha-helical ferredoxin"/>
    <property type="match status" value="1"/>
</dbReference>
<dbReference type="NCBIfam" id="TIGR01316">
    <property type="entry name" value="gltA"/>
    <property type="match status" value="1"/>
</dbReference>
<evidence type="ECO:0000313" key="3">
    <source>
        <dbReference type="Proteomes" id="UP000280881"/>
    </source>
</evidence>
<dbReference type="PRINTS" id="PR00368">
    <property type="entry name" value="FADPNR"/>
</dbReference>
<proteinExistence type="predicted"/>
<accession>A0A420W6G4</accession>
<dbReference type="InterPro" id="IPR036188">
    <property type="entry name" value="FAD/NAD-bd_sf"/>
</dbReference>
<keyword evidence="3" id="KW-1185">Reference proteome</keyword>
<dbReference type="Gene3D" id="3.50.50.60">
    <property type="entry name" value="FAD/NAD(P)-binding domain"/>
    <property type="match status" value="2"/>
</dbReference>
<dbReference type="Pfam" id="PF07992">
    <property type="entry name" value="Pyr_redox_2"/>
    <property type="match status" value="1"/>
</dbReference>
<organism evidence="2 3">
    <name type="scientific">Thermovibrio guaymasensis</name>
    <dbReference type="NCBI Taxonomy" id="240167"/>
    <lineage>
        <taxon>Bacteria</taxon>
        <taxon>Pseudomonadati</taxon>
        <taxon>Aquificota</taxon>
        <taxon>Aquificia</taxon>
        <taxon>Desulfurobacteriales</taxon>
        <taxon>Desulfurobacteriaceae</taxon>
        <taxon>Thermovibrio</taxon>
    </lineage>
</organism>
<dbReference type="GO" id="GO:0016491">
    <property type="term" value="F:oxidoreductase activity"/>
    <property type="evidence" value="ECO:0007669"/>
    <property type="project" value="InterPro"/>
</dbReference>
<dbReference type="Proteomes" id="UP000280881">
    <property type="component" value="Unassembled WGS sequence"/>
</dbReference>
<name>A0A420W6G4_9BACT</name>
<gene>
    <name evidence="2" type="ORF">C7457_1133</name>
</gene>
<dbReference type="InterPro" id="IPR009051">
    <property type="entry name" value="Helical_ferredxn"/>
</dbReference>
<dbReference type="InterPro" id="IPR023753">
    <property type="entry name" value="FAD/NAD-binding_dom"/>
</dbReference>
<sequence length="477" mass="53183">MKKRLDRWMDRMPMPVLPPNVRKRVFNEYVLGYGHTAAKDESLRCLLCKTPTCMDSCPVNSRIPEWIEAIQKEKVKEGYKILRERNPFSSVCGRVCPQERLCESSCILLRRKDGESVAIGGLERFIADNVRMYGNSWVDEKECEDTGKKVAIIGGGPAGLSAAYFLAKKGHRVTIFEALPYLGGVMRYGIPEPRLPREALDWDINLILNLGVEVKTNTVVGEDISLDEIRKNFDAVFIAVGSGRGKKMNIPGADLKGCYSAIGFLMKVNTGEVHPLLAPDREVELPQGKRVVVVGGGFTAVDCAIVAVRLGNEVEIVYRRTKDSSSAREDEWEMLEEEGVKINWLTQPIEVIGNEEGKVKAIKCIKMKLIPQEGRRPKVEPIEGSEFEIPCDVIVFAVGQGDNPVAYKDVEGLKIDKWNNLSTVDEEFRTNVEGIWAGGDVVNGGDLVVTAIKHAQVASRSIHKYLTTGKWEYKEEK</sequence>
<dbReference type="RefSeq" id="WP_121170937.1">
    <property type="nucleotide sequence ID" value="NZ_RBIE01000002.1"/>
</dbReference>
<comment type="caution">
    <text evidence="2">The sequence shown here is derived from an EMBL/GenBank/DDBJ whole genome shotgun (WGS) entry which is preliminary data.</text>
</comment>
<dbReference type="OrthoDB" id="9803192at2"/>
<dbReference type="GO" id="GO:0051536">
    <property type="term" value="F:iron-sulfur cluster binding"/>
    <property type="evidence" value="ECO:0007669"/>
    <property type="project" value="InterPro"/>
</dbReference>
<dbReference type="EMBL" id="RBIE01000002">
    <property type="protein sequence ID" value="RKQ61691.1"/>
    <property type="molecule type" value="Genomic_DNA"/>
</dbReference>
<reference evidence="2 3" key="1">
    <citation type="submission" date="2018-10" db="EMBL/GenBank/DDBJ databases">
        <title>Genomic Encyclopedia of Type Strains, Phase IV (KMG-IV): sequencing the most valuable type-strain genomes for metagenomic binning, comparative biology and taxonomic classification.</title>
        <authorList>
            <person name="Goeker M."/>
        </authorList>
    </citation>
    <scope>NUCLEOTIDE SEQUENCE [LARGE SCALE GENOMIC DNA]</scope>
    <source>
        <strain evidence="2 3">DSM 15521</strain>
    </source>
</reference>
<feature type="domain" description="4Fe-4S ferredoxin-type" evidence="1">
    <location>
        <begin position="35"/>
        <end position="67"/>
    </location>
</feature>
<dbReference type="PROSITE" id="PS51379">
    <property type="entry name" value="4FE4S_FER_2"/>
    <property type="match status" value="1"/>
</dbReference>
<dbReference type="SUPFAM" id="SSF51971">
    <property type="entry name" value="Nucleotide-binding domain"/>
    <property type="match status" value="1"/>
</dbReference>
<dbReference type="InterPro" id="IPR028261">
    <property type="entry name" value="DPD_II"/>
</dbReference>
<evidence type="ECO:0000259" key="1">
    <source>
        <dbReference type="PROSITE" id="PS51379"/>
    </source>
</evidence>
<evidence type="ECO:0000313" key="2">
    <source>
        <dbReference type="EMBL" id="RKQ61691.1"/>
    </source>
</evidence>
<dbReference type="Gene3D" id="1.10.1060.10">
    <property type="entry name" value="Alpha-helical ferredoxin"/>
    <property type="match status" value="1"/>
</dbReference>
<dbReference type="PANTHER" id="PTHR42783:SF3">
    <property type="entry name" value="GLUTAMATE SYNTHASE [NADPH] SMALL CHAIN-RELATED"/>
    <property type="match status" value="1"/>
</dbReference>
<protein>
    <submittedName>
        <fullName evidence="2">Homotetrameric NADPH-dependent glutamate synthase</fullName>
    </submittedName>
</protein>
<dbReference type="Pfam" id="PF14691">
    <property type="entry name" value="Fer4_20"/>
    <property type="match status" value="1"/>
</dbReference>
<dbReference type="InterPro" id="IPR006004">
    <property type="entry name" value="SudA-like"/>
</dbReference>